<proteinExistence type="predicted"/>
<dbReference type="Proteomes" id="UP000433577">
    <property type="component" value="Chromosome 1"/>
</dbReference>
<sequence>MDEGRSTATSTASAAGMLLVVLGMHRSGTSATARAMAALGADLGDRLMPAADGNNDKGFFEDYDIVKLNVELMAAAGMEWHTLGEIDVSRIAPERLAAFEAEALATLRAKCLHTTFALKDPRLARLIRFWKPVFERVGVPVKYVLSVRHPLSVARSLAKRDGMAEEKALHLWLEHVVPSLAETRECERVIVDYDTLLDQPTAELERIAARLNLSVDAASLAEYHQEFLEGGLRHTRFRPEDLDATRGASRAVKQLYGALEAASRGTADAAPGTALETALESARQYLADVAPLLGYETRVYQHIGTQQAVIGQLQHHLKQHSQALTERDQRIATLETRIVETTGRISAKPLGDRQPLVISCLFGALFSQVHDAIPGMRCVFFSNNRNLKEAVEAKGWIFEFVKSHPLTDDYRFSSLQSKYIRYLQFFGEFPHYASDDAIIYCDHKFALDARHVQTIAEHFPADKSVLIRNTPRVKLSIQDEIDQAMEWQRYALTMPQTIEWLEREGPARGLSMSNRIMNTGLIAWKNTARIQPLLDEVYETSWRLAQPECQIIWALLSQAYEPWIQRIEWQALDPQWVVLV</sequence>
<dbReference type="EMBL" id="CP046913">
    <property type="protein sequence ID" value="QGZ62716.1"/>
    <property type="molecule type" value="Genomic_DNA"/>
</dbReference>
<dbReference type="InterPro" id="IPR027417">
    <property type="entry name" value="P-loop_NTPase"/>
</dbReference>
<dbReference type="SUPFAM" id="SSF52540">
    <property type="entry name" value="P-loop containing nucleoside triphosphate hydrolases"/>
    <property type="match status" value="1"/>
</dbReference>
<keyword evidence="2" id="KW-1185">Reference proteome</keyword>
<accession>A0A7Z2GJ13</accession>
<reference evidence="1 2" key="1">
    <citation type="submission" date="2019-12" db="EMBL/GenBank/DDBJ databases">
        <title>Paraburkholderia acidiphila 7Q-K02 sp. nov and Paraburkholderia acidisoli DHF22 sp. nov., two strains isolated from forest soil.</title>
        <authorList>
            <person name="Gao Z."/>
            <person name="Qiu L."/>
        </authorList>
    </citation>
    <scope>NUCLEOTIDE SEQUENCE [LARGE SCALE GENOMIC DNA]</scope>
    <source>
        <strain evidence="1 2">DHF22</strain>
    </source>
</reference>
<evidence type="ECO:0000313" key="2">
    <source>
        <dbReference type="Proteomes" id="UP000433577"/>
    </source>
</evidence>
<dbReference type="RefSeq" id="WP_158951719.1">
    <property type="nucleotide sequence ID" value="NZ_CP046913.1"/>
</dbReference>
<dbReference type="AlphaFoldDB" id="A0A7Z2GJ13"/>
<evidence type="ECO:0000313" key="1">
    <source>
        <dbReference type="EMBL" id="QGZ62716.1"/>
    </source>
</evidence>
<name>A0A7Z2GJ13_9BURK</name>
<dbReference type="OrthoDB" id="9179784at2"/>
<evidence type="ECO:0008006" key="3">
    <source>
        <dbReference type="Google" id="ProtNLM"/>
    </source>
</evidence>
<dbReference type="KEGG" id="pacs:FAZ98_13820"/>
<gene>
    <name evidence="1" type="ORF">FAZ98_13820</name>
</gene>
<protein>
    <recommendedName>
        <fullName evidence="3">Sulfotransferase family protein</fullName>
    </recommendedName>
</protein>
<organism evidence="1 2">
    <name type="scientific">Paraburkholderia acidisoli</name>
    <dbReference type="NCBI Taxonomy" id="2571748"/>
    <lineage>
        <taxon>Bacteria</taxon>
        <taxon>Pseudomonadati</taxon>
        <taxon>Pseudomonadota</taxon>
        <taxon>Betaproteobacteria</taxon>
        <taxon>Burkholderiales</taxon>
        <taxon>Burkholderiaceae</taxon>
        <taxon>Paraburkholderia</taxon>
    </lineage>
</organism>
<dbReference type="Gene3D" id="3.40.50.300">
    <property type="entry name" value="P-loop containing nucleotide triphosphate hydrolases"/>
    <property type="match status" value="1"/>
</dbReference>